<dbReference type="PANTHER" id="PTHR45690">
    <property type="entry name" value="NACHT, LRR AND PYD DOMAINS-CONTAINING PROTEIN 12"/>
    <property type="match status" value="1"/>
</dbReference>
<sequence length="638" mass="74117">MDPKIKSILIDNMSSGWKKFAYGTGINPVIIDYVDLDEGTNEDKMETFLSELIKRNSSNFFPLIEKSLKELGCIGVLKEIQTFYEIARLKLHYVSIYDATKQQNNQDIQTHNSVNLFTSHLNLAVVDDSYCENGNEWEDFVKKQNSNKKVIFNEVFEQTHPILLVSGIAGIGKTFFLKKCLLLWAKGIIWKDIDFVFYFDFNKINELQNISSINELIQRFYGNILKGPEISSKWAITIVMDGLDQFNYLKKLIHQRLNEPSDIPLLVALEHVLSSREVNCVIAGRVQAMALYRSVCNDKDDIINIQVMGCSNIGMKYYMENNLTSTNLKNDLNEVFASSFEARALLSVPLYLKAVCKTLLNLVIVSVTTVTEILTLIFYYFLQMENKSKPLYKLMQFKYLSMLEACRTAFNLLENCKDSISSEEKRHNLDLVQTNLIEMSNLSQQYKFSHFILLKYCASVHMYLCESPQIVLNNERLHICLPIVTGLEYGRDKSFLCLISNLKMPVYKKKHWLQEVLEYGDRKLFIQCLYESKTSFNNDLKVSIDVLNKWSHNDHDGSAEVIAEKYFIKKTTEFRKDLYREKLEYNDLKMRVEKTMSEAMGLYERKQFDNAKILLIEVENMQKENLGEKHVDTLTTKY</sequence>
<keyword evidence="3" id="KW-0677">Repeat</keyword>
<keyword evidence="6" id="KW-1185">Reference proteome</keyword>
<feature type="transmembrane region" description="Helical" evidence="4">
    <location>
        <begin position="359"/>
        <end position="382"/>
    </location>
</feature>
<evidence type="ECO:0000256" key="3">
    <source>
        <dbReference type="ARBA" id="ARBA00022737"/>
    </source>
</evidence>
<dbReference type="InterPro" id="IPR050637">
    <property type="entry name" value="NLRP_innate_immun_reg"/>
</dbReference>
<keyword evidence="4" id="KW-0472">Membrane</keyword>
<keyword evidence="2" id="KW-0963">Cytoplasm</keyword>
<protein>
    <submittedName>
        <fullName evidence="7">Uncharacterized protein LOC105849176 isoform X3</fullName>
    </submittedName>
</protein>
<reference evidence="7" key="1">
    <citation type="submission" date="2025-08" db="UniProtKB">
        <authorList>
            <consortium name="RefSeq"/>
        </authorList>
    </citation>
    <scope>IDENTIFICATION</scope>
</reference>
<proteinExistence type="predicted"/>
<dbReference type="Pfam" id="PF05729">
    <property type="entry name" value="NACHT"/>
    <property type="match status" value="1"/>
</dbReference>
<name>A0ABM4DFK5_HYDVU</name>
<feature type="domain" description="NACHT" evidence="5">
    <location>
        <begin position="163"/>
        <end position="275"/>
    </location>
</feature>
<dbReference type="RefSeq" id="XP_065673209.1">
    <property type="nucleotide sequence ID" value="XM_065817137.1"/>
</dbReference>
<accession>A0ABM4DFK5</accession>
<keyword evidence="4" id="KW-0812">Transmembrane</keyword>
<evidence type="ECO:0000313" key="6">
    <source>
        <dbReference type="Proteomes" id="UP001652625"/>
    </source>
</evidence>
<evidence type="ECO:0000256" key="2">
    <source>
        <dbReference type="ARBA" id="ARBA00022490"/>
    </source>
</evidence>
<evidence type="ECO:0000259" key="5">
    <source>
        <dbReference type="Pfam" id="PF05729"/>
    </source>
</evidence>
<evidence type="ECO:0000256" key="1">
    <source>
        <dbReference type="ARBA" id="ARBA00004496"/>
    </source>
</evidence>
<dbReference type="Proteomes" id="UP001652625">
    <property type="component" value="Chromosome 14"/>
</dbReference>
<comment type="subcellular location">
    <subcellularLocation>
        <location evidence="1">Cytoplasm</location>
    </subcellularLocation>
</comment>
<dbReference type="PANTHER" id="PTHR45690:SF19">
    <property type="entry name" value="NACHT, LRR AND PYD DOMAINS-CONTAINING PROTEIN 3"/>
    <property type="match status" value="1"/>
</dbReference>
<dbReference type="Gene3D" id="3.40.50.300">
    <property type="entry name" value="P-loop containing nucleotide triphosphate hydrolases"/>
    <property type="match status" value="1"/>
</dbReference>
<keyword evidence="4" id="KW-1133">Transmembrane helix</keyword>
<dbReference type="InterPro" id="IPR007111">
    <property type="entry name" value="NACHT_NTPase"/>
</dbReference>
<dbReference type="GeneID" id="105849176"/>
<gene>
    <name evidence="7" type="primary">LOC105849176</name>
</gene>
<organism evidence="6 7">
    <name type="scientific">Hydra vulgaris</name>
    <name type="common">Hydra</name>
    <name type="synonym">Hydra attenuata</name>
    <dbReference type="NCBI Taxonomy" id="6087"/>
    <lineage>
        <taxon>Eukaryota</taxon>
        <taxon>Metazoa</taxon>
        <taxon>Cnidaria</taxon>
        <taxon>Hydrozoa</taxon>
        <taxon>Hydroidolina</taxon>
        <taxon>Anthoathecata</taxon>
        <taxon>Aplanulata</taxon>
        <taxon>Hydridae</taxon>
        <taxon>Hydra</taxon>
    </lineage>
</organism>
<evidence type="ECO:0000313" key="7">
    <source>
        <dbReference type="RefSeq" id="XP_065673209.1"/>
    </source>
</evidence>
<evidence type="ECO:0000256" key="4">
    <source>
        <dbReference type="SAM" id="Phobius"/>
    </source>
</evidence>
<dbReference type="InterPro" id="IPR027417">
    <property type="entry name" value="P-loop_NTPase"/>
</dbReference>